<dbReference type="InterPro" id="IPR010448">
    <property type="entry name" value="Torsin"/>
</dbReference>
<feature type="chain" id="PRO_5037703005" evidence="2">
    <location>
        <begin position="21"/>
        <end position="340"/>
    </location>
</feature>
<dbReference type="Gene3D" id="3.40.50.300">
    <property type="entry name" value="P-loop containing nucleotide triphosphate hydrolases"/>
    <property type="match status" value="1"/>
</dbReference>
<keyword evidence="3" id="KW-1185">Reference proteome</keyword>
<dbReference type="InterPro" id="IPR027417">
    <property type="entry name" value="P-loop_NTPase"/>
</dbReference>
<dbReference type="Pfam" id="PF06309">
    <property type="entry name" value="Torsin"/>
    <property type="match status" value="1"/>
</dbReference>
<dbReference type="WBParaSite" id="PSU_v2.g14156.t1">
    <property type="protein sequence ID" value="PSU_v2.g14156.t1"/>
    <property type="gene ID" value="PSU_v2.g14156"/>
</dbReference>
<proteinExistence type="inferred from homology"/>
<dbReference type="GO" id="GO:0005737">
    <property type="term" value="C:cytoplasm"/>
    <property type="evidence" value="ECO:0007669"/>
    <property type="project" value="UniProtKB-ARBA"/>
</dbReference>
<comment type="similarity">
    <text evidence="1">Belongs to the ClpA/ClpB family. Torsin subfamily.</text>
</comment>
<dbReference type="CDD" id="cd00009">
    <property type="entry name" value="AAA"/>
    <property type="match status" value="1"/>
</dbReference>
<accession>A0A914Y5W5</accession>
<feature type="signal peptide" evidence="2">
    <location>
        <begin position="1"/>
        <end position="20"/>
    </location>
</feature>
<sequence length="340" mass="37867">MKLYTIYLFLICFGAVPVCSEILSIIAGSSLVASLGVGLGYIGWQKCFFDCCSEFKPIHEIETNLTILLSEKLYGQHIAVPALKNAIINHLKTKEPRKALTLALHGITGTGKNYVASMIAKSMFTKGMSSRNVHVINGNRHFYDDKEIHDFKNGLTHWIQGNLTSCSHSLFIFDEVDKLPSQVIDAIKPFIDHNIKITNADPRRAIFMFLSNTGSEVISQHALKYAQQGKARESISFIEMQEIVEASAYNQGDGGLKNSELIGKHLIDYFIPFLPLTRTHVLLCIRDYAKQESIFLTAEQEEKIADGLTYFPRGGGNAGTFSSSGCKHVANRVNLEKFQL</sequence>
<evidence type="ECO:0000313" key="3">
    <source>
        <dbReference type="Proteomes" id="UP000887577"/>
    </source>
</evidence>
<dbReference type="GO" id="GO:0005524">
    <property type="term" value="F:ATP binding"/>
    <property type="evidence" value="ECO:0007669"/>
    <property type="project" value="InterPro"/>
</dbReference>
<keyword evidence="2" id="KW-0732">Signal</keyword>
<evidence type="ECO:0000256" key="1">
    <source>
        <dbReference type="ARBA" id="ARBA00006235"/>
    </source>
</evidence>
<name>A0A914Y5W5_9BILA</name>
<dbReference type="AlphaFoldDB" id="A0A914Y5W5"/>
<evidence type="ECO:0000256" key="2">
    <source>
        <dbReference type="SAM" id="SignalP"/>
    </source>
</evidence>
<dbReference type="GO" id="GO:0016887">
    <property type="term" value="F:ATP hydrolysis activity"/>
    <property type="evidence" value="ECO:0007669"/>
    <property type="project" value="InterPro"/>
</dbReference>
<evidence type="ECO:0000313" key="4">
    <source>
        <dbReference type="WBParaSite" id="PSU_v2.g14156.t1"/>
    </source>
</evidence>
<reference evidence="4" key="1">
    <citation type="submission" date="2022-11" db="UniProtKB">
        <authorList>
            <consortium name="WormBaseParasite"/>
        </authorList>
    </citation>
    <scope>IDENTIFICATION</scope>
</reference>
<dbReference type="PANTHER" id="PTHR10760:SF2">
    <property type="entry name" value="LD13476P-RELATED"/>
    <property type="match status" value="1"/>
</dbReference>
<dbReference type="SUPFAM" id="SSF52540">
    <property type="entry name" value="P-loop containing nucleoside triphosphate hydrolases"/>
    <property type="match status" value="1"/>
</dbReference>
<dbReference type="Proteomes" id="UP000887577">
    <property type="component" value="Unplaced"/>
</dbReference>
<dbReference type="GO" id="GO:0012505">
    <property type="term" value="C:endomembrane system"/>
    <property type="evidence" value="ECO:0007669"/>
    <property type="project" value="UniProtKB-ARBA"/>
</dbReference>
<organism evidence="3 4">
    <name type="scientific">Panagrolaimus superbus</name>
    <dbReference type="NCBI Taxonomy" id="310955"/>
    <lineage>
        <taxon>Eukaryota</taxon>
        <taxon>Metazoa</taxon>
        <taxon>Ecdysozoa</taxon>
        <taxon>Nematoda</taxon>
        <taxon>Chromadorea</taxon>
        <taxon>Rhabditida</taxon>
        <taxon>Tylenchina</taxon>
        <taxon>Panagrolaimomorpha</taxon>
        <taxon>Panagrolaimoidea</taxon>
        <taxon>Panagrolaimidae</taxon>
        <taxon>Panagrolaimus</taxon>
    </lineage>
</organism>
<dbReference type="PANTHER" id="PTHR10760">
    <property type="entry name" value="TORSIN"/>
    <property type="match status" value="1"/>
</dbReference>
<protein>
    <submittedName>
        <fullName evidence="4">Torsin</fullName>
    </submittedName>
</protein>